<evidence type="ECO:0000256" key="2">
    <source>
        <dbReference type="SAM" id="Phobius"/>
    </source>
</evidence>
<dbReference type="AlphaFoldDB" id="A0A0R2DDH3"/>
<dbReference type="STRING" id="1423803.FD13_GL000398"/>
<feature type="transmembrane region" description="Helical" evidence="2">
    <location>
        <begin position="212"/>
        <end position="231"/>
    </location>
</feature>
<dbReference type="GO" id="GO:0016020">
    <property type="term" value="C:membrane"/>
    <property type="evidence" value="ECO:0007669"/>
    <property type="project" value="InterPro"/>
</dbReference>
<feature type="transmembrane region" description="Helical" evidence="2">
    <location>
        <begin position="174"/>
        <end position="200"/>
    </location>
</feature>
<name>A0A0R2DDH3_9LACO</name>
<feature type="transmembrane region" description="Helical" evidence="2">
    <location>
        <begin position="255"/>
        <end position="275"/>
    </location>
</feature>
<dbReference type="InterPro" id="IPR026870">
    <property type="entry name" value="Zinc_ribbon_dom"/>
</dbReference>
<feature type="region of interest" description="Disordered" evidence="1">
    <location>
        <begin position="20"/>
        <end position="114"/>
    </location>
</feature>
<evidence type="ECO:0000256" key="1">
    <source>
        <dbReference type="SAM" id="MobiDB-lite"/>
    </source>
</evidence>
<dbReference type="InterPro" id="IPR038587">
    <property type="entry name" value="Ribosomal_eL40_sf"/>
</dbReference>
<dbReference type="PATRIC" id="fig|1423803.3.peg.393"/>
<evidence type="ECO:0000313" key="5">
    <source>
        <dbReference type="Proteomes" id="UP000051589"/>
    </source>
</evidence>
<evidence type="ECO:0000259" key="3">
    <source>
        <dbReference type="Pfam" id="PF13240"/>
    </source>
</evidence>
<gene>
    <name evidence="4" type="ORF">FD13_GL000398</name>
</gene>
<keyword evidence="2" id="KW-0472">Membrane</keyword>
<proteinExistence type="predicted"/>
<organism evidence="4 5">
    <name type="scientific">Levilactobacillus senmaizukei DSM 21775 = NBRC 103853</name>
    <dbReference type="NCBI Taxonomy" id="1423803"/>
    <lineage>
        <taxon>Bacteria</taxon>
        <taxon>Bacillati</taxon>
        <taxon>Bacillota</taxon>
        <taxon>Bacilli</taxon>
        <taxon>Lactobacillales</taxon>
        <taxon>Lactobacillaceae</taxon>
        <taxon>Levilactobacillus</taxon>
    </lineage>
</organism>
<comment type="caution">
    <text evidence="4">The sequence shown here is derived from an EMBL/GenBank/DDBJ whole genome shotgun (WGS) entry which is preliminary data.</text>
</comment>
<feature type="domain" description="Zinc-ribbon" evidence="3">
    <location>
        <begin position="9"/>
        <end position="29"/>
    </location>
</feature>
<keyword evidence="5" id="KW-1185">Reference proteome</keyword>
<keyword evidence="2" id="KW-1133">Transmembrane helix</keyword>
<accession>A0A0R2DDH3</accession>
<reference evidence="4 5" key="1">
    <citation type="journal article" date="2015" name="Genome Announc.">
        <title>Expanding the biotechnology potential of lactobacilli through comparative genomics of 213 strains and associated genera.</title>
        <authorList>
            <person name="Sun Z."/>
            <person name="Harris H.M."/>
            <person name="McCann A."/>
            <person name="Guo C."/>
            <person name="Argimon S."/>
            <person name="Zhang W."/>
            <person name="Yang X."/>
            <person name="Jeffery I.B."/>
            <person name="Cooney J.C."/>
            <person name="Kagawa T.F."/>
            <person name="Liu W."/>
            <person name="Song Y."/>
            <person name="Salvetti E."/>
            <person name="Wrobel A."/>
            <person name="Rasinkangas P."/>
            <person name="Parkhill J."/>
            <person name="Rea M.C."/>
            <person name="O'Sullivan O."/>
            <person name="Ritari J."/>
            <person name="Douillard F.P."/>
            <person name="Paul Ross R."/>
            <person name="Yang R."/>
            <person name="Briner A.E."/>
            <person name="Felis G.E."/>
            <person name="de Vos W.M."/>
            <person name="Barrangou R."/>
            <person name="Klaenhammer T.R."/>
            <person name="Caufield P.W."/>
            <person name="Cui Y."/>
            <person name="Zhang H."/>
            <person name="O'Toole P.W."/>
        </authorList>
    </citation>
    <scope>NUCLEOTIDE SEQUENCE [LARGE SCALE GENOMIC DNA]</scope>
    <source>
        <strain evidence="4 5">DSM 21775</strain>
    </source>
</reference>
<keyword evidence="2" id="KW-0812">Transmembrane</keyword>
<dbReference type="Gene3D" id="4.10.1060.50">
    <property type="match status" value="1"/>
</dbReference>
<dbReference type="Pfam" id="PF05656">
    <property type="entry name" value="DUF805"/>
    <property type="match status" value="1"/>
</dbReference>
<dbReference type="Proteomes" id="UP000051589">
    <property type="component" value="Unassembled WGS sequence"/>
</dbReference>
<feature type="compositionally biased region" description="Basic and acidic residues" evidence="1">
    <location>
        <begin position="47"/>
        <end position="72"/>
    </location>
</feature>
<protein>
    <recommendedName>
        <fullName evidence="3">Zinc-ribbon domain-containing protein</fullName>
    </recommendedName>
</protein>
<feature type="transmembrane region" description="Helical" evidence="2">
    <location>
        <begin position="149"/>
        <end position="168"/>
    </location>
</feature>
<dbReference type="RefSeq" id="WP_061776644.1">
    <property type="nucleotide sequence ID" value="NZ_AYZH01000012.1"/>
</dbReference>
<dbReference type="InterPro" id="IPR008523">
    <property type="entry name" value="DUF805"/>
</dbReference>
<sequence length="288" mass="32163">MPKESGVKFCFNCGKKIPAEAKFCPNCGTDQTRPAPVSPASTASVDQHPRTTADRAETTKPLNEADRSRPESLGRPNKGPEPAEALEDHGPDVGNDEEPTKAGPAFERPDFQPVIPTKPAKHANLINSLELGFRDAFTIGKRTSRADFWWLYLVTIIADSLVQAWFILDFRKNPFIIFPIKAICFALTSLLTIMMISAGMRRLHDINKPGSHIWWLLLPVIGSLLLIFFWAQPSVPAGKRFDDPKVSGRSWLTSWWPWLILLLMSIGTYSCYITAMQNLPGLIVLSNY</sequence>
<dbReference type="EMBL" id="AYZH01000012">
    <property type="protein sequence ID" value="KRN01945.1"/>
    <property type="molecule type" value="Genomic_DNA"/>
</dbReference>
<evidence type="ECO:0000313" key="4">
    <source>
        <dbReference type="EMBL" id="KRN01945.1"/>
    </source>
</evidence>
<dbReference type="Pfam" id="PF13240">
    <property type="entry name" value="Zn_Ribbon_1"/>
    <property type="match status" value="1"/>
</dbReference>